<dbReference type="InterPro" id="IPR052025">
    <property type="entry name" value="Xyloglucanase_GH74"/>
</dbReference>
<dbReference type="PANTHER" id="PTHR43739:SF5">
    <property type="entry name" value="EXO-ALPHA-SIALIDASE"/>
    <property type="match status" value="1"/>
</dbReference>
<dbReference type="EMBL" id="JBEPLU010000001">
    <property type="protein sequence ID" value="MET3526345.1"/>
    <property type="molecule type" value="Genomic_DNA"/>
</dbReference>
<dbReference type="Proteomes" id="UP001549110">
    <property type="component" value="Unassembled WGS sequence"/>
</dbReference>
<dbReference type="CDD" id="cd15482">
    <property type="entry name" value="Sialidase_non-viral"/>
    <property type="match status" value="1"/>
</dbReference>
<name>A0ABV2EH26_9CAUL</name>
<evidence type="ECO:0000313" key="1">
    <source>
        <dbReference type="EMBL" id="MET3526345.1"/>
    </source>
</evidence>
<dbReference type="Gene3D" id="2.130.10.10">
    <property type="entry name" value="YVTN repeat-like/Quinoprotein amine dehydrogenase"/>
    <property type="match status" value="1"/>
</dbReference>
<sequence length="374" mass="41015">MSAAIQLLVGTRKGAWIYRSDEARQEWSVQGPIFLGHIVNHLVLDPRDGKTLLMAASTGHLGPTIFRSVDSGQTWTEAQQPPAFPRAAGDGPARAVDHSFWLEPGHASEPGVWWAGTSPPGLFRSADGGVTWESVAGFNDHPKYWDWCPADGGTPDGALLNQIQIDPRDKAHIYIATSTAGVFESLDEGANWRPLNQGVEANFLPDPYPEYGQDAHYIALAPTMPDRIWQQNHCGIYRLDRPAERWDRIGAAMPGEVGDIGFTIVPHPRDADTAWVFPMDGTEVWPRTSPGGRPAVYRTRDAGRSWERQDSGFPAEQGWFTVKRQAFCADAGAPVGLYLGATNGEVWMSDDEGAAWRPVARHLPEIYSVVAAPL</sequence>
<evidence type="ECO:0000313" key="2">
    <source>
        <dbReference type="Proteomes" id="UP001549110"/>
    </source>
</evidence>
<protein>
    <submittedName>
        <fullName evidence="1">Photosystem II stability/assembly factor-like uncharacterized protein</fullName>
    </submittedName>
</protein>
<dbReference type="PANTHER" id="PTHR43739">
    <property type="entry name" value="XYLOGLUCANASE (EUROFUNG)"/>
    <property type="match status" value="1"/>
</dbReference>
<keyword evidence="2" id="KW-1185">Reference proteome</keyword>
<proteinExistence type="predicted"/>
<gene>
    <name evidence="1" type="ORF">ABID41_001440</name>
</gene>
<dbReference type="SUPFAM" id="SSF110296">
    <property type="entry name" value="Oligoxyloglucan reducing end-specific cellobiohydrolase"/>
    <property type="match status" value="1"/>
</dbReference>
<comment type="caution">
    <text evidence="1">The sequence shown here is derived from an EMBL/GenBank/DDBJ whole genome shotgun (WGS) entry which is preliminary data.</text>
</comment>
<reference evidence="1 2" key="1">
    <citation type="submission" date="2024-06" db="EMBL/GenBank/DDBJ databases">
        <title>Genomic Encyclopedia of Type Strains, Phase IV (KMG-IV): sequencing the most valuable type-strain genomes for metagenomic binning, comparative biology and taxonomic classification.</title>
        <authorList>
            <person name="Goeker M."/>
        </authorList>
    </citation>
    <scope>NUCLEOTIDE SEQUENCE [LARGE SCALE GENOMIC DNA]</scope>
    <source>
        <strain evidence="1 2">DSM 17809</strain>
    </source>
</reference>
<organism evidence="1 2">
    <name type="scientific">Phenylobacterium koreense</name>
    <dbReference type="NCBI Taxonomy" id="266125"/>
    <lineage>
        <taxon>Bacteria</taxon>
        <taxon>Pseudomonadati</taxon>
        <taxon>Pseudomonadota</taxon>
        <taxon>Alphaproteobacteria</taxon>
        <taxon>Caulobacterales</taxon>
        <taxon>Caulobacteraceae</taxon>
        <taxon>Phenylobacterium</taxon>
    </lineage>
</organism>
<accession>A0ABV2EH26</accession>
<dbReference type="RefSeq" id="WP_331932558.1">
    <property type="nucleotide sequence ID" value="NZ_JBEPLU010000001.1"/>
</dbReference>
<dbReference type="InterPro" id="IPR015943">
    <property type="entry name" value="WD40/YVTN_repeat-like_dom_sf"/>
</dbReference>